<dbReference type="EMBL" id="JAAAHS010000017">
    <property type="protein sequence ID" value="NBE50671.1"/>
    <property type="molecule type" value="Genomic_DNA"/>
</dbReference>
<evidence type="ECO:0000313" key="2">
    <source>
        <dbReference type="EMBL" id="NBE50671.1"/>
    </source>
</evidence>
<organism evidence="2 3">
    <name type="scientific">Streptomyces boluensis</name>
    <dbReference type="NCBI Taxonomy" id="1775135"/>
    <lineage>
        <taxon>Bacteria</taxon>
        <taxon>Bacillati</taxon>
        <taxon>Actinomycetota</taxon>
        <taxon>Actinomycetes</taxon>
        <taxon>Kitasatosporales</taxon>
        <taxon>Streptomycetaceae</taxon>
        <taxon>Streptomyces</taxon>
    </lineage>
</organism>
<dbReference type="Proteomes" id="UP000598297">
    <property type="component" value="Unassembled WGS sequence"/>
</dbReference>
<name>A0A964ULE6_9ACTN</name>
<evidence type="ECO:0000313" key="3">
    <source>
        <dbReference type="Proteomes" id="UP000598297"/>
    </source>
</evidence>
<dbReference type="AlphaFoldDB" id="A0A964ULE6"/>
<keyword evidence="3" id="KW-1185">Reference proteome</keyword>
<evidence type="ECO:0008006" key="4">
    <source>
        <dbReference type="Google" id="ProtNLM"/>
    </source>
</evidence>
<feature type="region of interest" description="Disordered" evidence="1">
    <location>
        <begin position="169"/>
        <end position="204"/>
    </location>
</feature>
<feature type="compositionally biased region" description="Basic and acidic residues" evidence="1">
    <location>
        <begin position="172"/>
        <end position="187"/>
    </location>
</feature>
<reference evidence="2" key="1">
    <citation type="submission" date="2020-01" db="EMBL/GenBank/DDBJ databases">
        <title>Whole-genome analyses of novel actinobacteria.</title>
        <authorList>
            <person name="Sahin N."/>
        </authorList>
    </citation>
    <scope>NUCLEOTIDE SEQUENCE</scope>
    <source>
        <strain evidence="2">YC537</strain>
    </source>
</reference>
<sequence length="204" mass="22127">MDSASPDGPARHHDPGGSLAQFAGRILVVCERCGGRAVVVPRPGLPAPRHSTELLFQPRRVACARCGGVAEWEPEARGGALVGAVLGGTEDPFFHRPLWLQVRCAGHVLWAYDAPHVDALSAYVDARLRERGGLAPTRAMFARLPAWMKVADNRTDVLAGLRTLRALSERSAPGDRSDAAHERGDKARPHRSFYFRSTPYPPGP</sequence>
<dbReference type="RefSeq" id="WP_161693925.1">
    <property type="nucleotide sequence ID" value="NZ_JAAAHS010000017.1"/>
</dbReference>
<comment type="caution">
    <text evidence="2">The sequence shown here is derived from an EMBL/GenBank/DDBJ whole genome shotgun (WGS) entry which is preliminary data.</text>
</comment>
<protein>
    <recommendedName>
        <fullName evidence="4">TFIIB-type zinc ribbon-containing protein</fullName>
    </recommendedName>
</protein>
<dbReference type="OrthoDB" id="7189707at2"/>
<evidence type="ECO:0000256" key="1">
    <source>
        <dbReference type="SAM" id="MobiDB-lite"/>
    </source>
</evidence>
<proteinExistence type="predicted"/>
<accession>A0A964ULE6</accession>
<gene>
    <name evidence="2" type="ORF">GUY60_04360</name>
</gene>